<comment type="subcellular location">
    <subcellularLocation>
        <location evidence="1">Endoplasmic reticulum membrane</location>
        <topology evidence="1">Multi-pass membrane protein</topology>
    </subcellularLocation>
</comment>
<feature type="transmembrane region" description="Helical" evidence="10">
    <location>
        <begin position="43"/>
        <end position="64"/>
    </location>
</feature>
<evidence type="ECO:0000256" key="10">
    <source>
        <dbReference type="SAM" id="Phobius"/>
    </source>
</evidence>
<dbReference type="GO" id="GO:0005787">
    <property type="term" value="C:signal peptidase complex"/>
    <property type="evidence" value="ECO:0007669"/>
    <property type="project" value="InterPro"/>
</dbReference>
<feature type="region of interest" description="Disordered" evidence="9">
    <location>
        <begin position="101"/>
        <end position="128"/>
    </location>
</feature>
<evidence type="ECO:0000256" key="9">
    <source>
        <dbReference type="SAM" id="MobiDB-lite"/>
    </source>
</evidence>
<name>A0AAV1R3I3_9ROSI</name>
<evidence type="ECO:0000256" key="2">
    <source>
        <dbReference type="ARBA" id="ARBA00005245"/>
    </source>
</evidence>
<evidence type="ECO:0000256" key="8">
    <source>
        <dbReference type="ARBA" id="ARBA00045204"/>
    </source>
</evidence>
<keyword evidence="4 10" id="KW-0812">Transmembrane</keyword>
<dbReference type="Proteomes" id="UP001314170">
    <property type="component" value="Unassembled WGS sequence"/>
</dbReference>
<gene>
    <name evidence="11" type="ORF">DCAF_LOCUS5085</name>
</gene>
<comment type="function">
    <text evidence="8">Component of the signal peptidase complex (SPC) which catalyzes the cleavage of N-terminal signal sequences from nascent proteins as they are translocated into the lumen of the endoplasmic reticulum. Dispensable for SPC enzymatic activity.</text>
</comment>
<evidence type="ECO:0000313" key="12">
    <source>
        <dbReference type="Proteomes" id="UP001314170"/>
    </source>
</evidence>
<keyword evidence="12" id="KW-1185">Reference proteome</keyword>
<evidence type="ECO:0000256" key="6">
    <source>
        <dbReference type="ARBA" id="ARBA00022989"/>
    </source>
</evidence>
<dbReference type="InterPro" id="IPR009542">
    <property type="entry name" value="Spc1/SPCS1"/>
</dbReference>
<dbReference type="AlphaFoldDB" id="A0AAV1R3I3"/>
<keyword evidence="7 10" id="KW-0472">Membrane</keyword>
<protein>
    <recommendedName>
        <fullName evidence="3">Signal peptidase complex subunit 1</fullName>
    </recommendedName>
</protein>
<dbReference type="Pfam" id="PF06645">
    <property type="entry name" value="SPC12"/>
    <property type="match status" value="1"/>
</dbReference>
<dbReference type="EMBL" id="CAWUPB010000851">
    <property type="protein sequence ID" value="CAK7327374.1"/>
    <property type="molecule type" value="Genomic_DNA"/>
</dbReference>
<evidence type="ECO:0000256" key="7">
    <source>
        <dbReference type="ARBA" id="ARBA00023136"/>
    </source>
</evidence>
<sequence>MKKNERNGLDPKNQSCFRHNHLFRFRDLLTSSMDWQGQKQAELWMQILLLVFAVVAFATGYIMGSFRLMMLIYASGVIFTTLVTVPNWPFFNRHPLKWLDPSEAEKHPKPQKVVVSKDKKKSSKKKEAPSWNIKGQLFKESIPTLGFHLYVQDLTLSGSPSLLRDFVSTSKTLLLLKSLSLHPRQQQRRKSKQLCWMDMVYDLRPSDLLASPFGKKDSCYGGACAAVEVLRGVSIKEEKRMRSKVEAKARGQKISTKRQLEGPKLGRQLLPDAPQFLTQTNSIHEPSAPPPVGPPVMKDDVDLCKEANKILYIRQLRETTTKEEVLVWNQTGQNTGNP</sequence>
<evidence type="ECO:0000256" key="4">
    <source>
        <dbReference type="ARBA" id="ARBA00022692"/>
    </source>
</evidence>
<evidence type="ECO:0000256" key="3">
    <source>
        <dbReference type="ARBA" id="ARBA00017059"/>
    </source>
</evidence>
<accession>A0AAV1R3I3</accession>
<comment type="similarity">
    <text evidence="2">Belongs to the SPCS1 family.</text>
</comment>
<reference evidence="11 12" key="1">
    <citation type="submission" date="2024-01" db="EMBL/GenBank/DDBJ databases">
        <authorList>
            <person name="Waweru B."/>
        </authorList>
    </citation>
    <scope>NUCLEOTIDE SEQUENCE [LARGE SCALE GENOMIC DNA]</scope>
</reference>
<organism evidence="11 12">
    <name type="scientific">Dovyalis caffra</name>
    <dbReference type="NCBI Taxonomy" id="77055"/>
    <lineage>
        <taxon>Eukaryota</taxon>
        <taxon>Viridiplantae</taxon>
        <taxon>Streptophyta</taxon>
        <taxon>Embryophyta</taxon>
        <taxon>Tracheophyta</taxon>
        <taxon>Spermatophyta</taxon>
        <taxon>Magnoliopsida</taxon>
        <taxon>eudicotyledons</taxon>
        <taxon>Gunneridae</taxon>
        <taxon>Pentapetalae</taxon>
        <taxon>rosids</taxon>
        <taxon>fabids</taxon>
        <taxon>Malpighiales</taxon>
        <taxon>Salicaceae</taxon>
        <taxon>Flacourtieae</taxon>
        <taxon>Dovyalis</taxon>
    </lineage>
</organism>
<keyword evidence="5" id="KW-0256">Endoplasmic reticulum</keyword>
<dbReference type="GO" id="GO:0006465">
    <property type="term" value="P:signal peptide processing"/>
    <property type="evidence" value="ECO:0007669"/>
    <property type="project" value="InterPro"/>
</dbReference>
<dbReference type="PANTHER" id="PTHR13202">
    <property type="entry name" value="MICROSOMAL SIGNAL PEPTIDASE 12 KDA SUBUNIT"/>
    <property type="match status" value="1"/>
</dbReference>
<dbReference type="GO" id="GO:0045047">
    <property type="term" value="P:protein targeting to ER"/>
    <property type="evidence" value="ECO:0007669"/>
    <property type="project" value="TreeGrafter"/>
</dbReference>
<keyword evidence="6 10" id="KW-1133">Transmembrane helix</keyword>
<feature type="transmembrane region" description="Helical" evidence="10">
    <location>
        <begin position="70"/>
        <end position="91"/>
    </location>
</feature>
<dbReference type="PANTHER" id="PTHR13202:SF0">
    <property type="entry name" value="SIGNAL PEPTIDASE COMPLEX SUBUNIT 1"/>
    <property type="match status" value="1"/>
</dbReference>
<evidence type="ECO:0000256" key="5">
    <source>
        <dbReference type="ARBA" id="ARBA00022824"/>
    </source>
</evidence>
<evidence type="ECO:0000256" key="1">
    <source>
        <dbReference type="ARBA" id="ARBA00004477"/>
    </source>
</evidence>
<comment type="caution">
    <text evidence="11">The sequence shown here is derived from an EMBL/GenBank/DDBJ whole genome shotgun (WGS) entry which is preliminary data.</text>
</comment>
<evidence type="ECO:0000313" key="11">
    <source>
        <dbReference type="EMBL" id="CAK7327374.1"/>
    </source>
</evidence>
<proteinExistence type="inferred from homology"/>